<evidence type="ECO:0000256" key="7">
    <source>
        <dbReference type="PIRSR" id="PIRSR001217-1"/>
    </source>
</evidence>
<keyword evidence="5" id="KW-0720">Serine protease</keyword>
<reference evidence="11 12" key="1">
    <citation type="submission" date="2018-08" db="EMBL/GenBank/DDBJ databases">
        <title>A genome reference for cultivated species of the human gut microbiota.</title>
        <authorList>
            <person name="Zou Y."/>
            <person name="Xue W."/>
            <person name="Luo G."/>
        </authorList>
    </citation>
    <scope>NUCLEOTIDE SEQUENCE [LARGE SCALE GENOMIC DNA]</scope>
    <source>
        <strain evidence="11 12">AF24-12</strain>
    </source>
</reference>
<dbReference type="InterPro" id="IPR029045">
    <property type="entry name" value="ClpP/crotonase-like_dom_sf"/>
</dbReference>
<evidence type="ECO:0000313" key="10">
    <source>
        <dbReference type="EMBL" id="MCW4092170.1"/>
    </source>
</evidence>
<dbReference type="Pfam" id="PF01343">
    <property type="entry name" value="Peptidase_S49"/>
    <property type="match status" value="2"/>
</dbReference>
<comment type="similarity">
    <text evidence="2">Belongs to the peptidase S49 family.</text>
</comment>
<reference evidence="10" key="2">
    <citation type="submission" date="2022-11" db="EMBL/GenBank/DDBJ databases">
        <title>Genomic repertoires linked with pathogenic potency of arthritogenic Prevotella copri isolated from the gut of rheumatoid arthritis patients.</title>
        <authorList>
            <person name="Nii T."/>
            <person name="Maeda Y."/>
            <person name="Motooka D."/>
            <person name="Naito M."/>
            <person name="Matsumoto Y."/>
            <person name="Ogawa T."/>
            <person name="Oguro-Igashira E."/>
            <person name="Kishikawa T."/>
            <person name="Yamashita M."/>
            <person name="Koizumi S."/>
            <person name="Kurakawa T."/>
            <person name="Okumura R."/>
            <person name="Kayama H."/>
            <person name="Murakami M."/>
            <person name="Sakaguchi T."/>
            <person name="Das B."/>
            <person name="Nakamura S."/>
            <person name="Okada Y."/>
            <person name="Kumanogoh A."/>
            <person name="Takeda K."/>
        </authorList>
    </citation>
    <scope>NUCLEOTIDE SEQUENCE</scope>
    <source>
        <strain evidence="10">N016-13</strain>
    </source>
</reference>
<evidence type="ECO:0000313" key="11">
    <source>
        <dbReference type="EMBL" id="RGS14631.1"/>
    </source>
</evidence>
<keyword evidence="3" id="KW-0645">Protease</keyword>
<keyword evidence="8" id="KW-1133">Transmembrane helix</keyword>
<evidence type="ECO:0000256" key="5">
    <source>
        <dbReference type="ARBA" id="ARBA00022825"/>
    </source>
</evidence>
<evidence type="ECO:0000256" key="1">
    <source>
        <dbReference type="ARBA" id="ARBA00004370"/>
    </source>
</evidence>
<name>A0A3E5E5K6_9BACT</name>
<keyword evidence="8" id="KW-0812">Transmembrane</keyword>
<feature type="active site" description="Nucleophile" evidence="7">
    <location>
        <position position="389"/>
    </location>
</feature>
<accession>A0A3E5E5K6</accession>
<feature type="domain" description="Peptidase S49" evidence="9">
    <location>
        <begin position="122"/>
        <end position="276"/>
    </location>
</feature>
<evidence type="ECO:0000256" key="4">
    <source>
        <dbReference type="ARBA" id="ARBA00022801"/>
    </source>
</evidence>
<dbReference type="InterPro" id="IPR004635">
    <property type="entry name" value="Pept_S49_SppA"/>
</dbReference>
<evidence type="ECO:0000259" key="9">
    <source>
        <dbReference type="Pfam" id="PF01343"/>
    </source>
</evidence>
<dbReference type="Proteomes" id="UP001209074">
    <property type="component" value="Unassembled WGS sequence"/>
</dbReference>
<dbReference type="NCBIfam" id="TIGR00705">
    <property type="entry name" value="SppA_67K"/>
    <property type="match status" value="1"/>
</dbReference>
<dbReference type="GO" id="GO:0008236">
    <property type="term" value="F:serine-type peptidase activity"/>
    <property type="evidence" value="ECO:0007669"/>
    <property type="project" value="UniProtKB-KW"/>
</dbReference>
<dbReference type="InterPro" id="IPR002142">
    <property type="entry name" value="Peptidase_S49"/>
</dbReference>
<dbReference type="InterPro" id="IPR047272">
    <property type="entry name" value="S49_SppA_C"/>
</dbReference>
<dbReference type="AlphaFoldDB" id="A0A3E5E5K6"/>
<dbReference type="NCBIfam" id="TIGR00706">
    <property type="entry name" value="SppA_dom"/>
    <property type="match status" value="1"/>
</dbReference>
<evidence type="ECO:0000256" key="8">
    <source>
        <dbReference type="SAM" id="Phobius"/>
    </source>
</evidence>
<evidence type="ECO:0000256" key="2">
    <source>
        <dbReference type="ARBA" id="ARBA00008683"/>
    </source>
</evidence>
<dbReference type="Proteomes" id="UP000283872">
    <property type="component" value="Unassembled WGS sequence"/>
</dbReference>
<evidence type="ECO:0000313" key="12">
    <source>
        <dbReference type="Proteomes" id="UP000283872"/>
    </source>
</evidence>
<dbReference type="PANTHER" id="PTHR33209:SF1">
    <property type="entry name" value="PEPTIDASE S49 DOMAIN-CONTAINING PROTEIN"/>
    <property type="match status" value="1"/>
</dbReference>
<dbReference type="GO" id="GO:0006465">
    <property type="term" value="P:signal peptide processing"/>
    <property type="evidence" value="ECO:0007669"/>
    <property type="project" value="InterPro"/>
</dbReference>
<keyword evidence="4" id="KW-0378">Hydrolase</keyword>
<dbReference type="SUPFAM" id="SSF52096">
    <property type="entry name" value="ClpP/crotonase"/>
    <property type="match status" value="2"/>
</dbReference>
<dbReference type="InterPro" id="IPR004634">
    <property type="entry name" value="Pept_S49_pIV"/>
</dbReference>
<keyword evidence="6 8" id="KW-0472">Membrane</keyword>
<organism evidence="11 12">
    <name type="scientific">Segatella copri</name>
    <dbReference type="NCBI Taxonomy" id="165179"/>
    <lineage>
        <taxon>Bacteria</taxon>
        <taxon>Pseudomonadati</taxon>
        <taxon>Bacteroidota</taxon>
        <taxon>Bacteroidia</taxon>
        <taxon>Bacteroidales</taxon>
        <taxon>Prevotellaceae</taxon>
        <taxon>Segatella</taxon>
    </lineage>
</organism>
<dbReference type="Gene3D" id="3.90.226.10">
    <property type="entry name" value="2-enoyl-CoA Hydratase, Chain A, domain 1"/>
    <property type="match status" value="2"/>
</dbReference>
<protein>
    <submittedName>
        <fullName evidence="11">Signal peptide peptidase SppA</fullName>
    </submittedName>
</protein>
<dbReference type="PIRSF" id="PIRSF001217">
    <property type="entry name" value="Protease_4_SppA"/>
    <property type="match status" value="1"/>
</dbReference>
<comment type="subcellular location">
    <subcellularLocation>
        <location evidence="1">Membrane</location>
    </subcellularLocation>
</comment>
<proteinExistence type="inferred from homology"/>
<dbReference type="EMBL" id="QRVA01000024">
    <property type="protein sequence ID" value="RGS14631.1"/>
    <property type="molecule type" value="Genomic_DNA"/>
</dbReference>
<feature type="active site" description="Proton donor/acceptor" evidence="7">
    <location>
        <position position="190"/>
    </location>
</feature>
<evidence type="ECO:0000256" key="3">
    <source>
        <dbReference type="ARBA" id="ARBA00022670"/>
    </source>
</evidence>
<dbReference type="CDD" id="cd07023">
    <property type="entry name" value="S49_Sppa_N_C"/>
    <property type="match status" value="1"/>
</dbReference>
<feature type="domain" description="Peptidase S49" evidence="9">
    <location>
        <begin position="372"/>
        <end position="526"/>
    </location>
</feature>
<dbReference type="RefSeq" id="WP_117586680.1">
    <property type="nucleotide sequence ID" value="NZ_JAPDUQ010000001.1"/>
</dbReference>
<dbReference type="CDD" id="cd07018">
    <property type="entry name" value="S49_SppA_67K_type"/>
    <property type="match status" value="1"/>
</dbReference>
<comment type="caution">
    <text evidence="11">The sequence shown here is derived from an EMBL/GenBank/DDBJ whole genome shotgun (WGS) entry which is preliminary data.</text>
</comment>
<feature type="transmembrane region" description="Helical" evidence="8">
    <location>
        <begin position="12"/>
        <end position="35"/>
    </location>
</feature>
<dbReference type="EMBL" id="JAPDUS010000001">
    <property type="protein sequence ID" value="MCW4092170.1"/>
    <property type="molecule type" value="Genomic_DNA"/>
</dbReference>
<sequence length="594" mass="66156">MKDFFKNVAATIVGLFAFGLIMTILGFICIIGMVASSNSKPALKDNAVMVMKLQGQIEDRTEDNWLGELTGEQFNNIGMNRILSSIRKAKNEDKVKGIYLETGILETDYATLQEIRNALADFKKSGKWIIAYGDALSQGGYYLASVANKVYVNPEGNVDWHGIASQPQYIKDVAAKFGVHFTVVKVGKYKSYTETYTEDKMSDANREQVSRYISGLWLQMLGDVSKSRNISKDSLNRYADGLMVFDDTKLLKSRKMVDGFCYYDEIRDVVKKQLGLKADDTINQVDYNDVDMTIDDSNLMGEEIAVYYCQGSIVRMETPSIYDSEQQIVSTKVIKDLQELADNSQVKAVVLRINSGGGDAYASEQIWRAVKELNKKKPVVVSMGGMAASGAYYMSMGAQYIMAQPTTLTGSIGIFGALPDFSDLMTKKLGFKYDEVKTNRNSTYASAGMSRPWSAEEIASMQNYVNRGYSLFRNRVAEGRKMSTEQVEKIAQGRVWLGTDAKKIKLIDGFGGLSDAIDKAAELAHLSSYQAVEYPALAGWMEQLLDMAGGNKGTYLDEQLRLALGDLYQPFIMIRNMKEKEPIQAALPYVLNIQ</sequence>
<dbReference type="InterPro" id="IPR047217">
    <property type="entry name" value="S49_SppA_67K_type_N"/>
</dbReference>
<dbReference type="PANTHER" id="PTHR33209">
    <property type="entry name" value="PROTEASE 4"/>
    <property type="match status" value="1"/>
</dbReference>
<dbReference type="GO" id="GO:0016020">
    <property type="term" value="C:membrane"/>
    <property type="evidence" value="ECO:0007669"/>
    <property type="project" value="UniProtKB-SubCell"/>
</dbReference>
<evidence type="ECO:0000256" key="6">
    <source>
        <dbReference type="ARBA" id="ARBA00023136"/>
    </source>
</evidence>
<dbReference type="Gene3D" id="6.20.330.10">
    <property type="match status" value="1"/>
</dbReference>
<gene>
    <name evidence="11" type="primary">sppA</name>
    <name evidence="11" type="ORF">DWY11_10170</name>
    <name evidence="10" type="ORF">ONT05_01150</name>
</gene>